<dbReference type="Proteomes" id="UP000292235">
    <property type="component" value="Chromosome"/>
</dbReference>
<name>A0A4P6PX73_9ACTN</name>
<organism evidence="2 3">
    <name type="scientific">Streptomonospora litoralis</name>
    <dbReference type="NCBI Taxonomy" id="2498135"/>
    <lineage>
        <taxon>Bacteria</taxon>
        <taxon>Bacillati</taxon>
        <taxon>Actinomycetota</taxon>
        <taxon>Actinomycetes</taxon>
        <taxon>Streptosporangiales</taxon>
        <taxon>Nocardiopsidaceae</taxon>
        <taxon>Streptomonospora</taxon>
    </lineage>
</organism>
<dbReference type="RefSeq" id="WP_131097219.1">
    <property type="nucleotide sequence ID" value="NZ_CP036455.1"/>
</dbReference>
<proteinExistence type="predicted"/>
<dbReference type="EMBL" id="CP036455">
    <property type="protein sequence ID" value="QBI52715.1"/>
    <property type="molecule type" value="Genomic_DNA"/>
</dbReference>
<evidence type="ECO:0000313" key="2">
    <source>
        <dbReference type="EMBL" id="QBI52715.1"/>
    </source>
</evidence>
<protein>
    <submittedName>
        <fullName evidence="2">Uncharacterized protein</fullName>
    </submittedName>
</protein>
<keyword evidence="3" id="KW-1185">Reference proteome</keyword>
<gene>
    <name evidence="2" type="ORF">EKD16_04540</name>
</gene>
<feature type="region of interest" description="Disordered" evidence="1">
    <location>
        <begin position="34"/>
        <end position="53"/>
    </location>
</feature>
<evidence type="ECO:0000313" key="3">
    <source>
        <dbReference type="Proteomes" id="UP000292235"/>
    </source>
</evidence>
<dbReference type="KEGG" id="strr:EKD16_04540"/>
<evidence type="ECO:0000256" key="1">
    <source>
        <dbReference type="SAM" id="MobiDB-lite"/>
    </source>
</evidence>
<dbReference type="AlphaFoldDB" id="A0A4P6PX73"/>
<accession>A0A4P6PX73</accession>
<sequence length="78" mass="8742">MTDDRREFRVWVRRNHPDRGGDPEVFAAGLRRRRAGTGAGAPDAAATEAHRAPRGPVGLMTALVRRRMRARAVRRGLR</sequence>
<reference evidence="2 3" key="1">
    <citation type="submission" date="2019-02" db="EMBL/GenBank/DDBJ databases">
        <authorList>
            <person name="Khodamoradi S."/>
            <person name="Hahnke R.L."/>
            <person name="Kaempfer P."/>
            <person name="Schumann P."/>
            <person name="Rohde M."/>
            <person name="Steinert M."/>
            <person name="Luzhetskyy A."/>
            <person name="Wink J."/>
            <person name="Ruckert C."/>
        </authorList>
    </citation>
    <scope>NUCLEOTIDE SEQUENCE [LARGE SCALE GENOMIC DNA]</scope>
    <source>
        <strain evidence="2 3">M2</strain>
    </source>
</reference>